<accession>A0AAE0ETH2</accession>
<dbReference type="Gene3D" id="3.20.20.140">
    <property type="entry name" value="Metal-dependent hydrolases"/>
    <property type="match status" value="1"/>
</dbReference>
<dbReference type="AlphaFoldDB" id="A0AAE0ETH2"/>
<name>A0AAE0ETH2_9CHLO</name>
<evidence type="ECO:0000259" key="1">
    <source>
        <dbReference type="Pfam" id="PF04909"/>
    </source>
</evidence>
<proteinExistence type="predicted"/>
<dbReference type="EMBL" id="LGRX02034248">
    <property type="protein sequence ID" value="KAK3238345.1"/>
    <property type="molecule type" value="Genomic_DNA"/>
</dbReference>
<dbReference type="InterPro" id="IPR032466">
    <property type="entry name" value="Metal_Hydrolase"/>
</dbReference>
<sequence>MGAGASNAKVPDNSAEIAELTRRIAKLEAVPAKTIEATPLPGAPGSVVAPNSMVAKNQKLEHSSSRLGLTKKGMDVDYALMERKFEDIPDFNVEFTAGDESTGKPWVTIDCHLHLMDFLQKSEGTWSMFAAANEANVAKACVFGMPCCKKWEQQEPSPPLYYQDDNSDCYVYSYADQMVADAWLACPENYRNRFAATFASFNPTDKYAVAHVERMWNKYPGVWRSVGEVMCRHDDLTTMLQDKETPTSNHPGLQPVYEFCQEKDLPINVHHNSTQMLEEDGTWEYLWEVEDVVEKFPSLKFIWCHCGVSRRVSEPDHHKMCDMMLRKHPNMYLDMSWVVWEDVICGGKGDGIPRQEWLEVIERHQDRCLIGSDQVGQFEGLLHKEITKYYALFERLSTTAARKVAYQNCQELFFDQTLSQPAVKDVAKQYPVCSPVMNAERLIHKEGKFLQIGYY</sequence>
<reference evidence="2 3" key="1">
    <citation type="journal article" date="2015" name="Genome Biol. Evol.">
        <title>Comparative Genomics of a Bacterivorous Green Alga Reveals Evolutionary Causalities and Consequences of Phago-Mixotrophic Mode of Nutrition.</title>
        <authorList>
            <person name="Burns J.A."/>
            <person name="Paasch A."/>
            <person name="Narechania A."/>
            <person name="Kim E."/>
        </authorList>
    </citation>
    <scope>NUCLEOTIDE SEQUENCE [LARGE SCALE GENOMIC DNA]</scope>
    <source>
        <strain evidence="2 3">PLY_AMNH</strain>
    </source>
</reference>
<evidence type="ECO:0000313" key="3">
    <source>
        <dbReference type="Proteomes" id="UP001190700"/>
    </source>
</evidence>
<dbReference type="Pfam" id="PF04909">
    <property type="entry name" value="Amidohydro_2"/>
    <property type="match status" value="1"/>
</dbReference>
<comment type="caution">
    <text evidence="2">The sequence shown here is derived from an EMBL/GenBank/DDBJ whole genome shotgun (WGS) entry which is preliminary data.</text>
</comment>
<dbReference type="Proteomes" id="UP001190700">
    <property type="component" value="Unassembled WGS sequence"/>
</dbReference>
<dbReference type="InterPro" id="IPR006680">
    <property type="entry name" value="Amidohydro-rel"/>
</dbReference>
<gene>
    <name evidence="2" type="ORF">CYMTET_51638</name>
</gene>
<dbReference type="GO" id="GO:0016787">
    <property type="term" value="F:hydrolase activity"/>
    <property type="evidence" value="ECO:0007669"/>
    <property type="project" value="InterPro"/>
</dbReference>
<keyword evidence="3" id="KW-1185">Reference proteome</keyword>
<organism evidence="2 3">
    <name type="scientific">Cymbomonas tetramitiformis</name>
    <dbReference type="NCBI Taxonomy" id="36881"/>
    <lineage>
        <taxon>Eukaryota</taxon>
        <taxon>Viridiplantae</taxon>
        <taxon>Chlorophyta</taxon>
        <taxon>Pyramimonadophyceae</taxon>
        <taxon>Pyramimonadales</taxon>
        <taxon>Pyramimonadaceae</taxon>
        <taxon>Cymbomonas</taxon>
    </lineage>
</organism>
<protein>
    <recommendedName>
        <fullName evidence="1">Amidohydrolase-related domain-containing protein</fullName>
    </recommendedName>
</protein>
<feature type="domain" description="Amidohydrolase-related" evidence="1">
    <location>
        <begin position="109"/>
        <end position="413"/>
    </location>
</feature>
<evidence type="ECO:0000313" key="2">
    <source>
        <dbReference type="EMBL" id="KAK3238345.1"/>
    </source>
</evidence>
<dbReference type="SUPFAM" id="SSF51556">
    <property type="entry name" value="Metallo-dependent hydrolases"/>
    <property type="match status" value="1"/>
</dbReference>